<dbReference type="SMART" id="SM00407">
    <property type="entry name" value="IGc1"/>
    <property type="match status" value="1"/>
</dbReference>
<protein>
    <submittedName>
        <fullName evidence="6">Class I histocompatibility antigen, F10 alpha chain</fullName>
    </submittedName>
</protein>
<sequence>MVKMKALIFVFLLGIQGAAAVTHSLKYFYTGSSQVPNFPEFVVVGMVDDVQIDYYDSNTQKAEPRQDWIAKNTDQQYWERETEGFKGTQQSFKANIEILKPRFNQTGGVHIVQWMYGCEWDEETGEVNGYRQDGYDGEDFISFDLKTETWVAAKQQAVITKMKWDRDRAFITQRKNYLTQICPEWLKKYVNYGRSSLMRTDVPSVSLLQKSSSSLVTCHATGFYPNRAEMVWKKDGVEFHEGVNKGEILTNNDGTFQMSVDLDVSSVKPEDWHRYRCVFQLSGVNEDIVTRLDKSVLKTNEGPSAFPIPAVVGGVFGGLVGIMVILGLATLVYKKCLMKGNNGFKPAISKYFKYQSLYFYSYLISFIFSLLLLHLRILISFEKFDRNHCFSLKYHFHFIFRFRHFIFIIWWFRHFIFIIWWFRHFIFII</sequence>
<dbReference type="PROSITE" id="PS50835">
    <property type="entry name" value="IG_LIKE"/>
    <property type="match status" value="1"/>
</dbReference>
<evidence type="ECO:0000256" key="4">
    <source>
        <dbReference type="SAM" id="SignalP"/>
    </source>
</evidence>
<name>A0A669DDI7_ORENI</name>
<reference evidence="6" key="3">
    <citation type="submission" date="2025-09" db="UniProtKB">
        <authorList>
            <consortium name="Ensembl"/>
        </authorList>
    </citation>
    <scope>IDENTIFICATION</scope>
</reference>
<evidence type="ECO:0000256" key="3">
    <source>
        <dbReference type="SAM" id="Phobius"/>
    </source>
</evidence>
<dbReference type="KEGG" id="onl:106096465"/>
<evidence type="ECO:0000256" key="2">
    <source>
        <dbReference type="RuleBase" id="RU004439"/>
    </source>
</evidence>
<dbReference type="InterPro" id="IPR007110">
    <property type="entry name" value="Ig-like_dom"/>
</dbReference>
<dbReference type="InterPro" id="IPR037055">
    <property type="entry name" value="MHC_I-like_Ag-recog_sf"/>
</dbReference>
<reference evidence="6" key="2">
    <citation type="submission" date="2025-08" db="UniProtKB">
        <authorList>
            <consortium name="Ensembl"/>
        </authorList>
    </citation>
    <scope>IDENTIFICATION</scope>
</reference>
<dbReference type="PANTHER" id="PTHR16675">
    <property type="entry name" value="MHC CLASS I-RELATED"/>
    <property type="match status" value="1"/>
</dbReference>
<dbReference type="Pfam" id="PF00129">
    <property type="entry name" value="MHC_I"/>
    <property type="match status" value="1"/>
</dbReference>
<dbReference type="FunFam" id="2.60.40.10:FF:000943">
    <property type="entry name" value="Classical MHC class I molecule, alpha-chain"/>
    <property type="match status" value="1"/>
</dbReference>
<keyword evidence="1" id="KW-0325">Glycoprotein</keyword>
<reference evidence="7" key="1">
    <citation type="submission" date="2012-01" db="EMBL/GenBank/DDBJ databases">
        <title>The Genome Sequence of Oreochromis niloticus (Nile Tilapia).</title>
        <authorList>
            <consortium name="Broad Institute Genome Assembly Team"/>
            <consortium name="Broad Institute Sequencing Platform"/>
            <person name="Di Palma F."/>
            <person name="Johnson J."/>
            <person name="Lander E.S."/>
            <person name="Lindblad-Toh K."/>
        </authorList>
    </citation>
    <scope>NUCLEOTIDE SEQUENCE [LARGE SCALE GENOMIC DNA]</scope>
</reference>
<dbReference type="GO" id="GO:0005615">
    <property type="term" value="C:extracellular space"/>
    <property type="evidence" value="ECO:0007669"/>
    <property type="project" value="TreeGrafter"/>
</dbReference>
<dbReference type="SUPFAM" id="SSF54452">
    <property type="entry name" value="MHC antigen-recognition domain"/>
    <property type="match status" value="1"/>
</dbReference>
<feature type="domain" description="Ig-like" evidence="5">
    <location>
        <begin position="203"/>
        <end position="290"/>
    </location>
</feature>
<keyword evidence="3" id="KW-0812">Transmembrane</keyword>
<organism evidence="6 7">
    <name type="scientific">Oreochromis niloticus</name>
    <name type="common">Nile tilapia</name>
    <name type="synonym">Tilapia nilotica</name>
    <dbReference type="NCBI Taxonomy" id="8128"/>
    <lineage>
        <taxon>Eukaryota</taxon>
        <taxon>Metazoa</taxon>
        <taxon>Chordata</taxon>
        <taxon>Craniata</taxon>
        <taxon>Vertebrata</taxon>
        <taxon>Euteleostomi</taxon>
        <taxon>Actinopterygii</taxon>
        <taxon>Neopterygii</taxon>
        <taxon>Teleostei</taxon>
        <taxon>Neoteleostei</taxon>
        <taxon>Acanthomorphata</taxon>
        <taxon>Ovalentaria</taxon>
        <taxon>Cichlomorphae</taxon>
        <taxon>Cichliformes</taxon>
        <taxon>Cichlidae</taxon>
        <taxon>African cichlids</taxon>
        <taxon>Pseudocrenilabrinae</taxon>
        <taxon>Oreochromini</taxon>
        <taxon>Oreochromis</taxon>
    </lineage>
</organism>
<dbReference type="OrthoDB" id="8936120at2759"/>
<feature type="chain" id="PRO_5025425529" evidence="4">
    <location>
        <begin position="21"/>
        <end position="429"/>
    </location>
</feature>
<feature type="signal peptide" evidence="4">
    <location>
        <begin position="1"/>
        <end position="20"/>
    </location>
</feature>
<feature type="transmembrane region" description="Helical" evidence="3">
    <location>
        <begin position="399"/>
        <end position="422"/>
    </location>
</feature>
<dbReference type="Gene3D" id="3.30.500.10">
    <property type="entry name" value="MHC class I-like antigen recognition-like"/>
    <property type="match status" value="1"/>
</dbReference>
<dbReference type="InterPro" id="IPR036179">
    <property type="entry name" value="Ig-like_dom_sf"/>
</dbReference>
<evidence type="ECO:0000313" key="7">
    <source>
        <dbReference type="Proteomes" id="UP000005207"/>
    </source>
</evidence>
<keyword evidence="3" id="KW-1133">Transmembrane helix</keyword>
<dbReference type="GeneID" id="106096465"/>
<dbReference type="AlphaFoldDB" id="A0A669DDI7"/>
<keyword evidence="3" id="KW-0472">Membrane</keyword>
<dbReference type="GO" id="GO:0006955">
    <property type="term" value="P:immune response"/>
    <property type="evidence" value="ECO:0007669"/>
    <property type="project" value="TreeGrafter"/>
</dbReference>
<dbReference type="InterPro" id="IPR013783">
    <property type="entry name" value="Ig-like_fold"/>
</dbReference>
<dbReference type="Pfam" id="PF07654">
    <property type="entry name" value="C1-set"/>
    <property type="match status" value="1"/>
</dbReference>
<evidence type="ECO:0000259" key="5">
    <source>
        <dbReference type="PROSITE" id="PS50835"/>
    </source>
</evidence>
<comment type="similarity">
    <text evidence="2">Belongs to the MHC class I family.</text>
</comment>
<keyword evidence="4" id="KW-0732">Signal</keyword>
<dbReference type="InterPro" id="IPR001039">
    <property type="entry name" value="MHC_I_a_a1/a2"/>
</dbReference>
<dbReference type="GeneTree" id="ENSGT01120000271828"/>
<proteinExistence type="inferred from homology"/>
<dbReference type="Gene3D" id="2.60.40.10">
    <property type="entry name" value="Immunoglobulins"/>
    <property type="match status" value="1"/>
</dbReference>
<dbReference type="InterPro" id="IPR003597">
    <property type="entry name" value="Ig_C1-set"/>
</dbReference>
<gene>
    <name evidence="6" type="primary">LOC106096465</name>
</gene>
<dbReference type="InterPro" id="IPR050208">
    <property type="entry name" value="MHC_class-I_related"/>
</dbReference>
<dbReference type="Proteomes" id="UP000005207">
    <property type="component" value="Linkage group LG22"/>
</dbReference>
<evidence type="ECO:0000256" key="1">
    <source>
        <dbReference type="ARBA" id="ARBA00023180"/>
    </source>
</evidence>
<dbReference type="PRINTS" id="PR01638">
    <property type="entry name" value="MHCCLASSI"/>
</dbReference>
<dbReference type="PANTHER" id="PTHR16675:SF237">
    <property type="entry name" value="MHC CLASS I ANTIGEN TRANSCRIPT VARIANT 1-RELATED"/>
    <property type="match status" value="1"/>
</dbReference>
<dbReference type="Ensembl" id="ENSONIT00000051080.1">
    <property type="protein sequence ID" value="ENSONIP00000058712.1"/>
    <property type="gene ID" value="ENSONIG00000030847.1"/>
</dbReference>
<keyword evidence="7" id="KW-1185">Reference proteome</keyword>
<dbReference type="GO" id="GO:0009897">
    <property type="term" value="C:external side of plasma membrane"/>
    <property type="evidence" value="ECO:0007669"/>
    <property type="project" value="TreeGrafter"/>
</dbReference>
<dbReference type="InParanoid" id="A0A669DDI7"/>
<dbReference type="RefSeq" id="XP_019211113.1">
    <property type="nucleotide sequence ID" value="XM_019355568.2"/>
</dbReference>
<dbReference type="InterPro" id="IPR011161">
    <property type="entry name" value="MHC_I-like_Ag-recog"/>
</dbReference>
<feature type="transmembrane region" description="Helical" evidence="3">
    <location>
        <begin position="308"/>
        <end position="333"/>
    </location>
</feature>
<accession>A0A669DDI7</accession>
<dbReference type="InterPro" id="IPR011162">
    <property type="entry name" value="MHC_I/II-like_Ag-recog"/>
</dbReference>
<dbReference type="FunFam" id="3.30.500.10:FF:000001">
    <property type="entry name" value="H-2 class I histocompatibility antigen, alpha chain"/>
    <property type="match status" value="1"/>
</dbReference>
<feature type="transmembrane region" description="Helical" evidence="3">
    <location>
        <begin position="357"/>
        <end position="379"/>
    </location>
</feature>
<evidence type="ECO:0000313" key="6">
    <source>
        <dbReference type="Ensembl" id="ENSONIP00000058712.1"/>
    </source>
</evidence>
<dbReference type="SUPFAM" id="SSF48726">
    <property type="entry name" value="Immunoglobulin"/>
    <property type="match status" value="1"/>
</dbReference>